<dbReference type="Proteomes" id="UP000288216">
    <property type="component" value="Unassembled WGS sequence"/>
</dbReference>
<dbReference type="EMBL" id="BFAA01013604">
    <property type="protein sequence ID" value="GCB80259.1"/>
    <property type="molecule type" value="Genomic_DNA"/>
</dbReference>
<sequence length="88" mass="10224">ALSRYVKPQYVTPISHWLLKAGREESMAVERLLRTLSSNPGYVQIKGPCFQLTKSACAGTPKPYVYDYQIHPEWVTQPWHIQYRQSKT</sequence>
<protein>
    <submittedName>
        <fullName evidence="1">Uncharacterized protein</fullName>
    </submittedName>
</protein>
<name>A0A401Q4G4_SCYTO</name>
<keyword evidence="2" id="KW-1185">Reference proteome</keyword>
<dbReference type="AlphaFoldDB" id="A0A401Q4G4"/>
<gene>
    <name evidence="1" type="ORF">scyTo_0018912</name>
</gene>
<comment type="caution">
    <text evidence="1">The sequence shown here is derived from an EMBL/GenBank/DDBJ whole genome shotgun (WGS) entry which is preliminary data.</text>
</comment>
<evidence type="ECO:0000313" key="1">
    <source>
        <dbReference type="EMBL" id="GCB80259.1"/>
    </source>
</evidence>
<dbReference type="OrthoDB" id="9972253at2759"/>
<feature type="non-terminal residue" evidence="1">
    <location>
        <position position="1"/>
    </location>
</feature>
<reference evidence="1 2" key="1">
    <citation type="journal article" date="2018" name="Nat. Ecol. Evol.">
        <title>Shark genomes provide insights into elasmobranch evolution and the origin of vertebrates.</title>
        <authorList>
            <person name="Hara Y"/>
            <person name="Yamaguchi K"/>
            <person name="Onimaru K"/>
            <person name="Kadota M"/>
            <person name="Koyanagi M"/>
            <person name="Keeley SD"/>
            <person name="Tatsumi K"/>
            <person name="Tanaka K"/>
            <person name="Motone F"/>
            <person name="Kageyama Y"/>
            <person name="Nozu R"/>
            <person name="Adachi N"/>
            <person name="Nishimura O"/>
            <person name="Nakagawa R"/>
            <person name="Tanegashima C"/>
            <person name="Kiyatake I"/>
            <person name="Matsumoto R"/>
            <person name="Murakumo K"/>
            <person name="Nishida K"/>
            <person name="Terakita A"/>
            <person name="Kuratani S"/>
            <person name="Sato K"/>
            <person name="Hyodo S Kuraku.S."/>
        </authorList>
    </citation>
    <scope>NUCLEOTIDE SEQUENCE [LARGE SCALE GENOMIC DNA]</scope>
</reference>
<accession>A0A401Q4G4</accession>
<evidence type="ECO:0000313" key="2">
    <source>
        <dbReference type="Proteomes" id="UP000288216"/>
    </source>
</evidence>
<proteinExistence type="predicted"/>
<organism evidence="1 2">
    <name type="scientific">Scyliorhinus torazame</name>
    <name type="common">Cloudy catshark</name>
    <name type="synonym">Catulus torazame</name>
    <dbReference type="NCBI Taxonomy" id="75743"/>
    <lineage>
        <taxon>Eukaryota</taxon>
        <taxon>Metazoa</taxon>
        <taxon>Chordata</taxon>
        <taxon>Craniata</taxon>
        <taxon>Vertebrata</taxon>
        <taxon>Chondrichthyes</taxon>
        <taxon>Elasmobranchii</taxon>
        <taxon>Galeomorphii</taxon>
        <taxon>Galeoidea</taxon>
        <taxon>Carcharhiniformes</taxon>
        <taxon>Scyliorhinidae</taxon>
        <taxon>Scyliorhinus</taxon>
    </lineage>
</organism>